<dbReference type="AlphaFoldDB" id="A0A5N0UZB0"/>
<dbReference type="Gene3D" id="3.50.50.60">
    <property type="entry name" value="FAD/NAD(P)-binding domain"/>
    <property type="match status" value="1"/>
</dbReference>
<protein>
    <submittedName>
        <fullName evidence="1">Uncharacterized protein</fullName>
    </submittedName>
</protein>
<name>A0A5N0UZB0_9PSEU</name>
<comment type="caution">
    <text evidence="1">The sequence shown here is derived from an EMBL/GenBank/DDBJ whole genome shotgun (WGS) entry which is preliminary data.</text>
</comment>
<evidence type="ECO:0000313" key="1">
    <source>
        <dbReference type="EMBL" id="KAA9156931.1"/>
    </source>
</evidence>
<reference evidence="1" key="1">
    <citation type="submission" date="2019-09" db="EMBL/GenBank/DDBJ databases">
        <authorList>
            <person name="Teo W.F.A."/>
            <person name="Duangmal K."/>
        </authorList>
    </citation>
    <scope>NUCLEOTIDE SEQUENCE [LARGE SCALE GENOMIC DNA]</scope>
    <source>
        <strain evidence="1">K81G1</strain>
    </source>
</reference>
<organism evidence="1 2">
    <name type="scientific">Amycolatopsis acidicola</name>
    <dbReference type="NCBI Taxonomy" id="2596893"/>
    <lineage>
        <taxon>Bacteria</taxon>
        <taxon>Bacillati</taxon>
        <taxon>Actinomycetota</taxon>
        <taxon>Actinomycetes</taxon>
        <taxon>Pseudonocardiales</taxon>
        <taxon>Pseudonocardiaceae</taxon>
        <taxon>Amycolatopsis</taxon>
    </lineage>
</organism>
<accession>A0A5N0UZB0</accession>
<keyword evidence="2" id="KW-1185">Reference proteome</keyword>
<sequence>MSGIGRIVVVGNGIAGLTAADSLRDNSYDGELTIVGLPPRGTAVALNHRIAMPRLRWLSRAAA</sequence>
<evidence type="ECO:0000313" key="2">
    <source>
        <dbReference type="Proteomes" id="UP000319769"/>
    </source>
</evidence>
<gene>
    <name evidence="1" type="ORF">FPZ12_026305</name>
</gene>
<dbReference type="EMBL" id="VMNW02000045">
    <property type="protein sequence ID" value="KAA9156931.1"/>
    <property type="molecule type" value="Genomic_DNA"/>
</dbReference>
<dbReference type="InterPro" id="IPR036188">
    <property type="entry name" value="FAD/NAD-bd_sf"/>
</dbReference>
<dbReference type="RefSeq" id="WP_144748467.1">
    <property type="nucleotide sequence ID" value="NZ_VMNW02000045.1"/>
</dbReference>
<dbReference type="Proteomes" id="UP000319769">
    <property type="component" value="Unassembled WGS sequence"/>
</dbReference>
<proteinExistence type="predicted"/>
<dbReference type="SUPFAM" id="SSF51905">
    <property type="entry name" value="FAD/NAD(P)-binding domain"/>
    <property type="match status" value="1"/>
</dbReference>